<dbReference type="InterPro" id="IPR036271">
    <property type="entry name" value="Tet_transcr_reg_TetR-rel_C_sf"/>
</dbReference>
<gene>
    <name evidence="4" type="ORF">IEE83_07995</name>
</gene>
<evidence type="ECO:0000313" key="5">
    <source>
        <dbReference type="Proteomes" id="UP000634134"/>
    </source>
</evidence>
<evidence type="ECO:0000256" key="1">
    <source>
        <dbReference type="ARBA" id="ARBA00023125"/>
    </source>
</evidence>
<accession>A0ABR9W8R6</accession>
<feature type="DNA-binding region" description="H-T-H motif" evidence="2">
    <location>
        <begin position="27"/>
        <end position="46"/>
    </location>
</feature>
<dbReference type="SUPFAM" id="SSF48498">
    <property type="entry name" value="Tetracyclin repressor-like, C-terminal domain"/>
    <property type="match status" value="1"/>
</dbReference>
<dbReference type="EMBL" id="JACYGY010000001">
    <property type="protein sequence ID" value="MBE9461822.1"/>
    <property type="molecule type" value="Genomic_DNA"/>
</dbReference>
<dbReference type="SUPFAM" id="SSF46689">
    <property type="entry name" value="Homeodomain-like"/>
    <property type="match status" value="1"/>
</dbReference>
<dbReference type="PROSITE" id="PS50977">
    <property type="entry name" value="HTH_TETR_2"/>
    <property type="match status" value="1"/>
</dbReference>
<dbReference type="InterPro" id="IPR001647">
    <property type="entry name" value="HTH_TetR"/>
</dbReference>
<sequence>MEYNAKQLQIIQVAERLFAGKGFSGTSIRDIAHEADINVSMISYYFGSKEKLIEALFEVRFVESAERMENIVSNEDLSPLQKIYILIDGVIDRLLGNQCFHNIMLREQLSGEERTQVISDLIYQLKLKNWEGINSILREGQIKGHFREGIDVSLLSATLYGTVNHVLTTQSFYRKINNLESLGQEEFDKTLKKQLSKHLKSIFKATVAYETIE</sequence>
<feature type="domain" description="HTH tetR-type" evidence="3">
    <location>
        <begin position="4"/>
        <end position="64"/>
    </location>
</feature>
<keyword evidence="1 2" id="KW-0238">DNA-binding</keyword>
<dbReference type="PANTHER" id="PTHR30328">
    <property type="entry name" value="TRANSCRIPTIONAL REPRESSOR"/>
    <property type="match status" value="1"/>
</dbReference>
<evidence type="ECO:0000256" key="2">
    <source>
        <dbReference type="PROSITE-ProRule" id="PRU00335"/>
    </source>
</evidence>
<dbReference type="Proteomes" id="UP000634134">
    <property type="component" value="Unassembled WGS sequence"/>
</dbReference>
<comment type="caution">
    <text evidence="4">The sequence shown here is derived from an EMBL/GenBank/DDBJ whole genome shotgun (WGS) entry which is preliminary data.</text>
</comment>
<protein>
    <submittedName>
        <fullName evidence="4">TetR/AcrR family transcriptional regulator</fullName>
    </submittedName>
</protein>
<name>A0ABR9W8R6_9BACT</name>
<evidence type="ECO:0000259" key="3">
    <source>
        <dbReference type="PROSITE" id="PS50977"/>
    </source>
</evidence>
<dbReference type="PANTHER" id="PTHR30328:SF54">
    <property type="entry name" value="HTH-TYPE TRANSCRIPTIONAL REPRESSOR SCO4008"/>
    <property type="match status" value="1"/>
</dbReference>
<dbReference type="Pfam" id="PF08359">
    <property type="entry name" value="TetR_C_4"/>
    <property type="match status" value="1"/>
</dbReference>
<reference evidence="5" key="1">
    <citation type="submission" date="2023-07" db="EMBL/GenBank/DDBJ databases">
        <title>Dyadobacter sp. nov 'subterranea' isolated from contaminted grondwater.</title>
        <authorList>
            <person name="Szabo I."/>
            <person name="Al-Omari J."/>
            <person name="Szerdahelyi S.G."/>
            <person name="Rado J."/>
        </authorList>
    </citation>
    <scope>NUCLEOTIDE SEQUENCE [LARGE SCALE GENOMIC DNA]</scope>
    <source>
        <strain evidence="5">UP-52</strain>
    </source>
</reference>
<dbReference type="Pfam" id="PF00440">
    <property type="entry name" value="TetR_N"/>
    <property type="match status" value="1"/>
</dbReference>
<organism evidence="4 5">
    <name type="scientific">Dyadobacter subterraneus</name>
    <dbReference type="NCBI Taxonomy" id="2773304"/>
    <lineage>
        <taxon>Bacteria</taxon>
        <taxon>Pseudomonadati</taxon>
        <taxon>Bacteroidota</taxon>
        <taxon>Cytophagia</taxon>
        <taxon>Cytophagales</taxon>
        <taxon>Spirosomataceae</taxon>
        <taxon>Dyadobacter</taxon>
    </lineage>
</organism>
<evidence type="ECO:0000313" key="4">
    <source>
        <dbReference type="EMBL" id="MBE9461822.1"/>
    </source>
</evidence>
<dbReference type="RefSeq" id="WP_194120076.1">
    <property type="nucleotide sequence ID" value="NZ_JACYGY010000001.1"/>
</dbReference>
<proteinExistence type="predicted"/>
<dbReference type="PRINTS" id="PR00455">
    <property type="entry name" value="HTHTETR"/>
</dbReference>
<dbReference type="InterPro" id="IPR050109">
    <property type="entry name" value="HTH-type_TetR-like_transc_reg"/>
</dbReference>
<keyword evidence="5" id="KW-1185">Reference proteome</keyword>
<dbReference type="Gene3D" id="1.10.357.10">
    <property type="entry name" value="Tetracycline Repressor, domain 2"/>
    <property type="match status" value="1"/>
</dbReference>
<dbReference type="InterPro" id="IPR013570">
    <property type="entry name" value="Tscrpt_reg_YsiA_C"/>
</dbReference>
<dbReference type="InterPro" id="IPR009057">
    <property type="entry name" value="Homeodomain-like_sf"/>
</dbReference>